<protein>
    <recommendedName>
        <fullName evidence="4">NAD-dependent epimerase/dehydratase domain-containing protein</fullName>
    </recommendedName>
</protein>
<evidence type="ECO:0000256" key="1">
    <source>
        <dbReference type="ARBA" id="ARBA00023002"/>
    </source>
</evidence>
<dbReference type="InterPro" id="IPR050425">
    <property type="entry name" value="NAD(P)_dehydrat-like"/>
</dbReference>
<dbReference type="AlphaFoldDB" id="A0A9P6DZT5"/>
<dbReference type="Proteomes" id="UP000886523">
    <property type="component" value="Unassembled WGS sequence"/>
</dbReference>
<dbReference type="EMBL" id="MU128932">
    <property type="protein sequence ID" value="KAF9517344.1"/>
    <property type="molecule type" value="Genomic_DNA"/>
</dbReference>
<accession>A0A9P6DZT5</accession>
<comment type="caution">
    <text evidence="5">The sequence shown here is derived from an EMBL/GenBank/DDBJ whole genome shotgun (WGS) entry which is preliminary data.</text>
</comment>
<keyword evidence="1" id="KW-0560">Oxidoreductase</keyword>
<evidence type="ECO:0000259" key="4">
    <source>
        <dbReference type="Pfam" id="PF01370"/>
    </source>
</evidence>
<feature type="domain" description="NAD-dependent epimerase/dehydratase" evidence="4">
    <location>
        <begin position="134"/>
        <end position="294"/>
    </location>
</feature>
<dbReference type="Pfam" id="PF01370">
    <property type="entry name" value="Epimerase"/>
    <property type="match status" value="1"/>
</dbReference>
<dbReference type="PANTHER" id="PTHR10366">
    <property type="entry name" value="NAD DEPENDENT EPIMERASE/DEHYDRATASE"/>
    <property type="match status" value="1"/>
</dbReference>
<dbReference type="PANTHER" id="PTHR10366:SF564">
    <property type="entry name" value="STEROL-4-ALPHA-CARBOXYLATE 3-DEHYDROGENASE, DECARBOXYLATING"/>
    <property type="match status" value="1"/>
</dbReference>
<sequence>MVAITSGKLLITGGSGYVGAWIVKSAVDRGYSVVAAPSEGSSSAYSVRTDAHGQFLVNRFPEYQGKVSYVLVPAIEKDGAYDEAVKDVDAIIPCCLSCGIQVGRPPRYRILTPPSTYGTSTRLVIKRLAFQIEVLRPAIRGALGILESAHKFGKNIKRIVLTSSIAAVGDAIERDGKRTVWNTPATTQFEALGKDTNPAMVYAASKTYAEQSSWAWIKEQKPSWDLVTILPPFIWGPYIHQPAKPHFGSSPGLLLDRIFTRPDTSGANYDDSCDVRDTANIHVLALENPDAGGERVLVSTDSFAWQDIYDIFHSAGFPNVNVPGKTTRGAGKQKTPSATSTAKGSQVVARLQVSHVRVVDQGSGRTVGEGWISHYRQ</sequence>
<proteinExistence type="inferred from homology"/>
<reference evidence="5" key="1">
    <citation type="journal article" date="2020" name="Nat. Commun.">
        <title>Large-scale genome sequencing of mycorrhizal fungi provides insights into the early evolution of symbiotic traits.</title>
        <authorList>
            <person name="Miyauchi S."/>
            <person name="Kiss E."/>
            <person name="Kuo A."/>
            <person name="Drula E."/>
            <person name="Kohler A."/>
            <person name="Sanchez-Garcia M."/>
            <person name="Morin E."/>
            <person name="Andreopoulos B."/>
            <person name="Barry K.W."/>
            <person name="Bonito G."/>
            <person name="Buee M."/>
            <person name="Carver A."/>
            <person name="Chen C."/>
            <person name="Cichocki N."/>
            <person name="Clum A."/>
            <person name="Culley D."/>
            <person name="Crous P.W."/>
            <person name="Fauchery L."/>
            <person name="Girlanda M."/>
            <person name="Hayes R.D."/>
            <person name="Keri Z."/>
            <person name="LaButti K."/>
            <person name="Lipzen A."/>
            <person name="Lombard V."/>
            <person name="Magnuson J."/>
            <person name="Maillard F."/>
            <person name="Murat C."/>
            <person name="Nolan M."/>
            <person name="Ohm R.A."/>
            <person name="Pangilinan J."/>
            <person name="Pereira M.F."/>
            <person name="Perotto S."/>
            <person name="Peter M."/>
            <person name="Pfister S."/>
            <person name="Riley R."/>
            <person name="Sitrit Y."/>
            <person name="Stielow J.B."/>
            <person name="Szollosi G."/>
            <person name="Zifcakova L."/>
            <person name="Stursova M."/>
            <person name="Spatafora J.W."/>
            <person name="Tedersoo L."/>
            <person name="Vaario L.M."/>
            <person name="Yamada A."/>
            <person name="Yan M."/>
            <person name="Wang P."/>
            <person name="Xu J."/>
            <person name="Bruns T."/>
            <person name="Baldrian P."/>
            <person name="Vilgalys R."/>
            <person name="Dunand C."/>
            <person name="Henrissat B."/>
            <person name="Grigoriev I.V."/>
            <person name="Hibbett D."/>
            <person name="Nagy L.G."/>
            <person name="Martin F.M."/>
        </authorList>
    </citation>
    <scope>NUCLEOTIDE SEQUENCE</scope>
    <source>
        <strain evidence="5">UP504</strain>
    </source>
</reference>
<comment type="similarity">
    <text evidence="2">Belongs to the NAD(P)-dependent epimerase/dehydratase family. Dihydroflavonol-4-reductase subfamily.</text>
</comment>
<dbReference type="InterPro" id="IPR036291">
    <property type="entry name" value="NAD(P)-bd_dom_sf"/>
</dbReference>
<dbReference type="OrthoDB" id="2735536at2759"/>
<evidence type="ECO:0000256" key="3">
    <source>
        <dbReference type="SAM" id="MobiDB-lite"/>
    </source>
</evidence>
<organism evidence="5 6">
    <name type="scientific">Hydnum rufescens UP504</name>
    <dbReference type="NCBI Taxonomy" id="1448309"/>
    <lineage>
        <taxon>Eukaryota</taxon>
        <taxon>Fungi</taxon>
        <taxon>Dikarya</taxon>
        <taxon>Basidiomycota</taxon>
        <taxon>Agaricomycotina</taxon>
        <taxon>Agaricomycetes</taxon>
        <taxon>Cantharellales</taxon>
        <taxon>Hydnaceae</taxon>
        <taxon>Hydnum</taxon>
    </lineage>
</organism>
<dbReference type="SUPFAM" id="SSF51735">
    <property type="entry name" value="NAD(P)-binding Rossmann-fold domains"/>
    <property type="match status" value="1"/>
</dbReference>
<evidence type="ECO:0000313" key="6">
    <source>
        <dbReference type="Proteomes" id="UP000886523"/>
    </source>
</evidence>
<dbReference type="GO" id="GO:0016616">
    <property type="term" value="F:oxidoreductase activity, acting on the CH-OH group of donors, NAD or NADP as acceptor"/>
    <property type="evidence" value="ECO:0007669"/>
    <property type="project" value="TreeGrafter"/>
</dbReference>
<dbReference type="InterPro" id="IPR001509">
    <property type="entry name" value="Epimerase_deHydtase"/>
</dbReference>
<feature type="compositionally biased region" description="Polar residues" evidence="3">
    <location>
        <begin position="334"/>
        <end position="344"/>
    </location>
</feature>
<evidence type="ECO:0000256" key="2">
    <source>
        <dbReference type="ARBA" id="ARBA00023445"/>
    </source>
</evidence>
<keyword evidence="6" id="KW-1185">Reference proteome</keyword>
<dbReference type="Gene3D" id="3.40.50.720">
    <property type="entry name" value="NAD(P)-binding Rossmann-like Domain"/>
    <property type="match status" value="1"/>
</dbReference>
<evidence type="ECO:0000313" key="5">
    <source>
        <dbReference type="EMBL" id="KAF9517344.1"/>
    </source>
</evidence>
<feature type="region of interest" description="Disordered" evidence="3">
    <location>
        <begin position="322"/>
        <end position="346"/>
    </location>
</feature>
<name>A0A9P6DZT5_9AGAM</name>
<gene>
    <name evidence="5" type="ORF">BS47DRAFT_1359638</name>
</gene>